<keyword evidence="3" id="KW-0032">Aminotransferase</keyword>
<dbReference type="KEGG" id="rul:UC8_03350"/>
<dbReference type="PANTHER" id="PTHR11236">
    <property type="entry name" value="AMINOBENZOATE/ANTHRANILATE SYNTHASE"/>
    <property type="match status" value="1"/>
</dbReference>
<keyword evidence="4" id="KW-1185">Reference proteome</keyword>
<keyword evidence="3" id="KW-0808">Transferase</keyword>
<dbReference type="Pfam" id="PF04715">
    <property type="entry name" value="Anth_synt_I_N"/>
    <property type="match status" value="1"/>
</dbReference>
<dbReference type="InterPro" id="IPR006805">
    <property type="entry name" value="Anth_synth_I_N"/>
</dbReference>
<dbReference type="GO" id="GO:0000162">
    <property type="term" value="P:L-tryptophan biosynthetic process"/>
    <property type="evidence" value="ECO:0007669"/>
    <property type="project" value="TreeGrafter"/>
</dbReference>
<dbReference type="InterPro" id="IPR019999">
    <property type="entry name" value="Anth_synth_I-like"/>
</dbReference>
<dbReference type="PRINTS" id="PR00095">
    <property type="entry name" value="ANTSNTHASEI"/>
</dbReference>
<dbReference type="Proteomes" id="UP000325286">
    <property type="component" value="Chromosome"/>
</dbReference>
<organism evidence="3 4">
    <name type="scientific">Roseimaritima ulvae</name>
    <dbReference type="NCBI Taxonomy" id="980254"/>
    <lineage>
        <taxon>Bacteria</taxon>
        <taxon>Pseudomonadati</taxon>
        <taxon>Planctomycetota</taxon>
        <taxon>Planctomycetia</taxon>
        <taxon>Pirellulales</taxon>
        <taxon>Pirellulaceae</taxon>
        <taxon>Roseimaritima</taxon>
    </lineage>
</organism>
<gene>
    <name evidence="3" type="primary">pabB_1</name>
    <name evidence="3" type="ORF">UC8_03350</name>
</gene>
<dbReference type="Pfam" id="PF00425">
    <property type="entry name" value="Chorismate_bind"/>
    <property type="match status" value="1"/>
</dbReference>
<sequence>MSPPSWSWVEPLPVVRPMPDDFSIQQAFRCLATIPGCLWLDSVCTGPDDTGRYSFLTADPVDTIRCDADQPDGWQAMCQWLIDHLQHSMPATAESRLPPFQGGIAGLWGYEAARWLEPIGRPPHDDLPTPPISLGLYDWVIACDHQQDRAWLISQGIPESEWDRRLHRAVRRADEVMGWLQSGPQTWSAPATQRPAEQLGPQFATSFADSLTSNFTPQGFRDAVGDVVQRIRRGDSFQVNIAQRLLYPQQAPSAELYLRLRDSNPAPLSGYFDGGNFQVLSSSPEGFLRLNHGQVETRPIKGTIQRTGDTSTDQRLAQQLYASEKDRAENVMIVDLMRNDLSRVCDDQSVRVEKLCEVEPYAFVQHLVSVVRGTLEESATVADLLSGCFPGGSVTGAPKVEAMRTISDLEPNPRGPYCGSLGYIGCGGTADFNILIRTVTAAHGWLQIPVGGGITAQSDPYAEEQETWHKAEGMLRALVSR</sequence>
<dbReference type="EC" id="2.6.1.85" evidence="3"/>
<name>A0A5B9QH43_9BACT</name>
<dbReference type="EMBL" id="CP042914">
    <property type="protein sequence ID" value="QEG38378.1"/>
    <property type="molecule type" value="Genomic_DNA"/>
</dbReference>
<dbReference type="InterPro" id="IPR005801">
    <property type="entry name" value="ADC_synthase"/>
</dbReference>
<evidence type="ECO:0000313" key="3">
    <source>
        <dbReference type="EMBL" id="QEG38378.1"/>
    </source>
</evidence>
<dbReference type="GO" id="GO:0046820">
    <property type="term" value="F:4-amino-4-deoxychorismate synthase activity"/>
    <property type="evidence" value="ECO:0007669"/>
    <property type="project" value="UniProtKB-EC"/>
</dbReference>
<evidence type="ECO:0000259" key="2">
    <source>
        <dbReference type="Pfam" id="PF04715"/>
    </source>
</evidence>
<dbReference type="SUPFAM" id="SSF56322">
    <property type="entry name" value="ADC synthase"/>
    <property type="match status" value="1"/>
</dbReference>
<protein>
    <submittedName>
        <fullName evidence="3">Aminodeoxychorismate synthase component 1</fullName>
        <ecNumber evidence="3">2.6.1.85</ecNumber>
    </submittedName>
</protein>
<dbReference type="InterPro" id="IPR015890">
    <property type="entry name" value="Chorismate_C"/>
</dbReference>
<accession>A0A5B9QH43</accession>
<reference evidence="3 4" key="1">
    <citation type="submission" date="2019-08" db="EMBL/GenBank/DDBJ databases">
        <title>Deep-cultivation of Planctomycetes and their phenomic and genomic characterization uncovers novel biology.</title>
        <authorList>
            <person name="Wiegand S."/>
            <person name="Jogler M."/>
            <person name="Boedeker C."/>
            <person name="Pinto D."/>
            <person name="Vollmers J."/>
            <person name="Rivas-Marin E."/>
            <person name="Kohn T."/>
            <person name="Peeters S.H."/>
            <person name="Heuer A."/>
            <person name="Rast P."/>
            <person name="Oberbeckmann S."/>
            <person name="Bunk B."/>
            <person name="Jeske O."/>
            <person name="Meyerdierks A."/>
            <person name="Storesund J.E."/>
            <person name="Kallscheuer N."/>
            <person name="Luecker S."/>
            <person name="Lage O.M."/>
            <person name="Pohl T."/>
            <person name="Merkel B.J."/>
            <person name="Hornburger P."/>
            <person name="Mueller R.-W."/>
            <person name="Bruemmer F."/>
            <person name="Labrenz M."/>
            <person name="Spormann A.M."/>
            <person name="Op den Camp H."/>
            <person name="Overmann J."/>
            <person name="Amann R."/>
            <person name="Jetten M.S.M."/>
            <person name="Mascher T."/>
            <person name="Medema M.H."/>
            <person name="Devos D.P."/>
            <person name="Kaster A.-K."/>
            <person name="Ovreas L."/>
            <person name="Rohde M."/>
            <person name="Galperin M.Y."/>
            <person name="Jogler C."/>
        </authorList>
    </citation>
    <scope>NUCLEOTIDE SEQUENCE [LARGE SCALE GENOMIC DNA]</scope>
    <source>
        <strain evidence="3 4">UC8</strain>
    </source>
</reference>
<dbReference type="OrthoDB" id="9803598at2"/>
<evidence type="ECO:0000313" key="4">
    <source>
        <dbReference type="Proteomes" id="UP000325286"/>
    </source>
</evidence>
<dbReference type="RefSeq" id="WP_068134494.1">
    <property type="nucleotide sequence ID" value="NZ_CP042914.1"/>
</dbReference>
<dbReference type="Gene3D" id="3.60.120.10">
    <property type="entry name" value="Anthranilate synthase"/>
    <property type="match status" value="1"/>
</dbReference>
<proteinExistence type="predicted"/>
<feature type="domain" description="Chorismate-utilising enzyme C-terminal" evidence="1">
    <location>
        <begin position="218"/>
        <end position="470"/>
    </location>
</feature>
<feature type="domain" description="Anthranilate synthase component I N-terminal" evidence="2">
    <location>
        <begin position="24"/>
        <end position="151"/>
    </location>
</feature>
<dbReference type="PANTHER" id="PTHR11236:SF50">
    <property type="entry name" value="AMINODEOXYCHORISMATE SYNTHASE COMPONENT 1"/>
    <property type="match status" value="1"/>
</dbReference>
<dbReference type="AlphaFoldDB" id="A0A5B9QH43"/>
<evidence type="ECO:0000259" key="1">
    <source>
        <dbReference type="Pfam" id="PF00425"/>
    </source>
</evidence>